<organism evidence="1 2">
    <name type="scientific">Limnospira fusiformis PMC 851.14</name>
    <dbReference type="NCBI Taxonomy" id="2219512"/>
    <lineage>
        <taxon>Bacteria</taxon>
        <taxon>Bacillati</taxon>
        <taxon>Cyanobacteriota</taxon>
        <taxon>Cyanophyceae</taxon>
        <taxon>Oscillatoriophycideae</taxon>
        <taxon>Oscillatoriales</taxon>
        <taxon>Sirenicapillariaceae</taxon>
        <taxon>Limnospira</taxon>
    </lineage>
</organism>
<reference evidence="1 2" key="1">
    <citation type="journal article" date="2024" name="Front. Microbiol.">
        <title>Transcriptomic insights into the dominance of two phototrophs throughout the water column of a tropical hypersaline-alkaline crater lake (Dziani Dzaha, Mayotte).</title>
        <authorList>
            <person name="Duperron S."/>
            <person name="Halary S."/>
            <person name="Bouly J.-P."/>
            <person name="Roussel T."/>
            <person name="Hugoni M."/>
            <person name="Bruto M."/>
            <person name="Oger P."/>
            <person name="Duval C."/>
            <person name="Woo A."/>
            <person name="Jezequiel D."/>
            <person name="Ader M."/>
            <person name="Leboulanger C."/>
            <person name="Agogue H."/>
            <person name="Grossi V."/>
            <person name="Trousselier M."/>
            <person name="Bernard C."/>
        </authorList>
    </citation>
    <scope>NUCLEOTIDE SEQUENCE [LARGE SCALE GENOMIC DNA]</scope>
    <source>
        <strain evidence="1 2">PMC 851.14</strain>
    </source>
</reference>
<sequence length="80" mass="9191">MGGKPFNGASRGSSARNRTLLPRRFRNAITPVSFWQKAIAFRVGWVGVEIRRQRGWLRGGGGGARFRVLRWRSPVRLYYN</sequence>
<evidence type="ECO:0000313" key="1">
    <source>
        <dbReference type="EMBL" id="MEK9511576.1"/>
    </source>
</evidence>
<evidence type="ECO:0000313" key="2">
    <source>
        <dbReference type="Proteomes" id="UP001387447"/>
    </source>
</evidence>
<accession>A0ABU9EI15</accession>
<name>A0ABU9EI15_LIMFS</name>
<keyword evidence="2" id="KW-1185">Reference proteome</keyword>
<gene>
    <name evidence="1" type="ORF">AAEJ74_07695</name>
</gene>
<dbReference type="EMBL" id="JBBWYZ010000006">
    <property type="protein sequence ID" value="MEK9511576.1"/>
    <property type="molecule type" value="Genomic_DNA"/>
</dbReference>
<protein>
    <submittedName>
        <fullName evidence="1">Uncharacterized protein</fullName>
    </submittedName>
</protein>
<comment type="caution">
    <text evidence="1">The sequence shown here is derived from an EMBL/GenBank/DDBJ whole genome shotgun (WGS) entry which is preliminary data.</text>
</comment>
<proteinExistence type="predicted"/>
<dbReference type="Proteomes" id="UP001387447">
    <property type="component" value="Unassembled WGS sequence"/>
</dbReference>